<dbReference type="Gene3D" id="3.40.50.1110">
    <property type="entry name" value="SGNH hydrolase"/>
    <property type="match status" value="1"/>
</dbReference>
<evidence type="ECO:0000313" key="5">
    <source>
        <dbReference type="Proteomes" id="UP000049127"/>
    </source>
</evidence>
<evidence type="ECO:0000313" key="4">
    <source>
        <dbReference type="EMBL" id="CEQ04845.1"/>
    </source>
</evidence>
<keyword evidence="4" id="KW-0378">Hydrolase</keyword>
<dbReference type="EMBL" id="CEKZ01000022">
    <property type="protein sequence ID" value="CEQ04845.1"/>
    <property type="molecule type" value="Genomic_DNA"/>
</dbReference>
<gene>
    <name evidence="4" type="ORF">R28058_25621</name>
</gene>
<dbReference type="Pfam" id="PF13472">
    <property type="entry name" value="Lipase_GDSL_2"/>
    <property type="match status" value="1"/>
</dbReference>
<keyword evidence="2" id="KW-1133">Transmembrane helix</keyword>
<protein>
    <submittedName>
        <fullName evidence="4">Platelet activating factor acetylhydrolase-like protein</fullName>
    </submittedName>
</protein>
<feature type="transmembrane region" description="Helical" evidence="2">
    <location>
        <begin position="12"/>
        <end position="33"/>
    </location>
</feature>
<evidence type="ECO:0000256" key="1">
    <source>
        <dbReference type="SAM" id="MobiDB-lite"/>
    </source>
</evidence>
<feature type="domain" description="SGNH hydrolase-type esterase" evidence="3">
    <location>
        <begin position="120"/>
        <end position="250"/>
    </location>
</feature>
<dbReference type="SUPFAM" id="SSF52266">
    <property type="entry name" value="SGNH hydrolase"/>
    <property type="match status" value="1"/>
</dbReference>
<organism evidence="4 5">
    <name type="scientific">Paraclostridium sordellii</name>
    <name type="common">Clostridium sordellii</name>
    <dbReference type="NCBI Taxonomy" id="1505"/>
    <lineage>
        <taxon>Bacteria</taxon>
        <taxon>Bacillati</taxon>
        <taxon>Bacillota</taxon>
        <taxon>Clostridia</taxon>
        <taxon>Peptostreptococcales</taxon>
        <taxon>Peptostreptococcaceae</taxon>
        <taxon>Paraclostridium</taxon>
    </lineage>
</organism>
<name>A0A0C7QUR2_PARSO</name>
<keyword evidence="2" id="KW-0812">Transmembrane</keyword>
<evidence type="ECO:0000256" key="2">
    <source>
        <dbReference type="SAM" id="Phobius"/>
    </source>
</evidence>
<dbReference type="Proteomes" id="UP000049127">
    <property type="component" value="Unassembled WGS sequence"/>
</dbReference>
<evidence type="ECO:0000259" key="3">
    <source>
        <dbReference type="Pfam" id="PF13472"/>
    </source>
</evidence>
<keyword evidence="2" id="KW-0472">Membrane</keyword>
<accession>A0A0C7QUR2</accession>
<sequence length="262" mass="29765">MTVMRKIVYIRVVKVALIGMAIILGFNLARNIYKEHFAQSYISDKDGMKKIKELESVNISSIRDKMDEESNNNEVENKKDDTKKEEIKDFNKVFEDSVIMGDSRGEGLTEYEILSPSSVVAYKGRTTIKAKDDISSVVDLAPSKIFMTYGMNDLELFSNSQEFIKNYESLIKSVKAKLPNSKIYVTSIIPTNNSAINKHPKFKNVYSFNDGIKGMCKDLNVEFIDVGDSMNSVKNLYEPDGIHFKPAFYKGYLNILQEKANL</sequence>
<feature type="region of interest" description="Disordered" evidence="1">
    <location>
        <begin position="62"/>
        <end position="82"/>
    </location>
</feature>
<dbReference type="InterPro" id="IPR036514">
    <property type="entry name" value="SGNH_hydro_sf"/>
</dbReference>
<proteinExistence type="predicted"/>
<reference evidence="4 5" key="1">
    <citation type="submission" date="2015-01" db="EMBL/GenBank/DDBJ databases">
        <authorList>
            <person name="Aslett A.Martin."/>
            <person name="De Silva Nishadi"/>
        </authorList>
    </citation>
    <scope>NUCLEOTIDE SEQUENCE [LARGE SCALE GENOMIC DNA]</scope>
    <source>
        <strain evidence="4 5">R28058</strain>
    </source>
</reference>
<dbReference type="GO" id="GO:0016787">
    <property type="term" value="F:hydrolase activity"/>
    <property type="evidence" value="ECO:0007669"/>
    <property type="project" value="UniProtKB-KW"/>
</dbReference>
<dbReference type="AlphaFoldDB" id="A0A0C7QUR2"/>
<dbReference type="InterPro" id="IPR013830">
    <property type="entry name" value="SGNH_hydro"/>
</dbReference>